<keyword evidence="1" id="KW-1133">Transmembrane helix</keyword>
<proteinExistence type="predicted"/>
<dbReference type="AlphaFoldDB" id="T2T0Z7"/>
<keyword evidence="1" id="KW-0812">Transmembrane</keyword>
<dbReference type="PATRIC" id="fig|1337391.3.peg.575"/>
<comment type="caution">
    <text evidence="2">The sequence shown here is derived from an EMBL/GenBank/DDBJ whole genome shotgun (WGS) entry which is preliminary data.</text>
</comment>
<name>T2T0Z7_HELPX</name>
<organism evidence="2 3">
    <name type="scientific">Helicobacter pylori PZ5024</name>
    <dbReference type="NCBI Taxonomy" id="1337391"/>
    <lineage>
        <taxon>Bacteria</taxon>
        <taxon>Pseudomonadati</taxon>
        <taxon>Campylobacterota</taxon>
        <taxon>Epsilonproteobacteria</taxon>
        <taxon>Campylobacterales</taxon>
        <taxon>Helicobacteraceae</taxon>
        <taxon>Helicobacter</taxon>
    </lineage>
</organism>
<evidence type="ECO:0000313" key="2">
    <source>
        <dbReference type="EMBL" id="EQD98273.1"/>
    </source>
</evidence>
<dbReference type="EMBL" id="ASYS01000117">
    <property type="protein sequence ID" value="EQD98273.1"/>
    <property type="molecule type" value="Genomic_DNA"/>
</dbReference>
<evidence type="ECO:0000256" key="1">
    <source>
        <dbReference type="SAM" id="Phobius"/>
    </source>
</evidence>
<gene>
    <name evidence="2" type="ORF">L931_06095</name>
</gene>
<feature type="transmembrane region" description="Helical" evidence="1">
    <location>
        <begin position="24"/>
        <end position="44"/>
    </location>
</feature>
<accession>T2T0Z7</accession>
<keyword evidence="1" id="KW-0472">Membrane</keyword>
<evidence type="ECO:0000313" key="3">
    <source>
        <dbReference type="Proteomes" id="UP000015645"/>
    </source>
</evidence>
<reference evidence="2 3" key="1">
    <citation type="journal article" date="2013" name="Genome Announc.">
        <title>Draft Genome Sequences of Helicobacter pylori Strains Isolated from Regions of Low and High Gastric Cancer Risk in Colombia.</title>
        <authorList>
            <person name="Sheh A."/>
            <person name="Piazuelo M.B."/>
            <person name="Wilson K.T."/>
            <person name="Correa P."/>
            <person name="Fox J.G."/>
        </authorList>
    </citation>
    <scope>NUCLEOTIDE SEQUENCE [LARGE SCALE GENOMIC DNA]</scope>
    <source>
        <strain evidence="2 3">PZ5024</strain>
    </source>
</reference>
<dbReference type="Proteomes" id="UP000015645">
    <property type="component" value="Unassembled WGS sequence"/>
</dbReference>
<sequence length="55" mass="6706">MKQNFKKGGFNCFFIILCKIHEKFLFLLMFHFLIVFNYFLGILFKNVSIMLRNHT</sequence>
<protein>
    <submittedName>
        <fullName evidence="2">Uncharacterized protein</fullName>
    </submittedName>
</protein>